<protein>
    <recommendedName>
        <fullName evidence="8">Cutinase</fullName>
        <ecNumber evidence="8">3.1.1.-</ecNumber>
    </recommendedName>
</protein>
<evidence type="ECO:0000256" key="1">
    <source>
        <dbReference type="ARBA" id="ARBA00004613"/>
    </source>
</evidence>
<accession>A0A9X2Y737</accession>
<dbReference type="EMBL" id="JACKSJ010000026">
    <property type="protein sequence ID" value="MCV7169148.1"/>
    <property type="molecule type" value="Genomic_DNA"/>
</dbReference>
<evidence type="ECO:0000256" key="2">
    <source>
        <dbReference type="ARBA" id="ARBA00007534"/>
    </source>
</evidence>
<dbReference type="Gene3D" id="3.40.50.1820">
    <property type="entry name" value="alpha/beta hydrolase"/>
    <property type="match status" value="1"/>
</dbReference>
<dbReference type="SUPFAM" id="SSF53474">
    <property type="entry name" value="alpha/beta-Hydrolases"/>
    <property type="match status" value="1"/>
</dbReference>
<keyword evidence="5" id="KW-0732">Signal</keyword>
<evidence type="ECO:0000256" key="4">
    <source>
        <dbReference type="ARBA" id="ARBA00022525"/>
    </source>
</evidence>
<dbReference type="Pfam" id="PF01083">
    <property type="entry name" value="Cutinase"/>
    <property type="match status" value="1"/>
</dbReference>
<proteinExistence type="inferred from homology"/>
<keyword evidence="7" id="KW-1015">Disulfide bond</keyword>
<dbReference type="GO" id="GO:0052689">
    <property type="term" value="F:carboxylic ester hydrolase activity"/>
    <property type="evidence" value="ECO:0007669"/>
    <property type="project" value="UniProtKB-KW"/>
</dbReference>
<comment type="similarity">
    <text evidence="2 8">Belongs to the cutinase family.</text>
</comment>
<comment type="caution">
    <text evidence="9">The sequence shown here is derived from an EMBL/GenBank/DDBJ whole genome shotgun (WGS) entry which is preliminary data.</text>
</comment>
<dbReference type="PANTHER" id="PTHR33630:SF9">
    <property type="entry name" value="CUTINASE 4"/>
    <property type="match status" value="1"/>
</dbReference>
<keyword evidence="4 8" id="KW-0964">Secreted</keyword>
<dbReference type="GO" id="GO:0005576">
    <property type="term" value="C:extracellular region"/>
    <property type="evidence" value="ECO:0007669"/>
    <property type="project" value="UniProtKB-SubCell"/>
</dbReference>
<dbReference type="InterPro" id="IPR043580">
    <property type="entry name" value="CUTINASE_1"/>
</dbReference>
<dbReference type="RefSeq" id="WP_264011338.1">
    <property type="nucleotide sequence ID" value="NZ_JACKSJ010000026.1"/>
</dbReference>
<evidence type="ECO:0000256" key="3">
    <source>
        <dbReference type="ARBA" id="ARBA00022487"/>
    </source>
</evidence>
<keyword evidence="3 8" id="KW-0719">Serine esterase</keyword>
<evidence type="ECO:0000256" key="7">
    <source>
        <dbReference type="ARBA" id="ARBA00023157"/>
    </source>
</evidence>
<dbReference type="SMART" id="SM01110">
    <property type="entry name" value="Cutinase"/>
    <property type="match status" value="1"/>
</dbReference>
<dbReference type="InterPro" id="IPR000675">
    <property type="entry name" value="Cutinase/axe"/>
</dbReference>
<dbReference type="EC" id="3.1.1.-" evidence="8"/>
<comment type="function">
    <text evidence="8">Catalyzes the hydrolysis of complex carboxylic polyesters found in the cell wall of plants. Degrades cutin, a macromolecule that forms the structure of the plant cuticle.</text>
</comment>
<keyword evidence="6 8" id="KW-0378">Hydrolase</keyword>
<evidence type="ECO:0000256" key="5">
    <source>
        <dbReference type="ARBA" id="ARBA00022729"/>
    </source>
</evidence>
<evidence type="ECO:0000256" key="6">
    <source>
        <dbReference type="ARBA" id="ARBA00022801"/>
    </source>
</evidence>
<organism evidence="9 10">
    <name type="scientific">[Mycobacterium] manitobense</name>
    <dbReference type="NCBI Taxonomy" id="190147"/>
    <lineage>
        <taxon>Bacteria</taxon>
        <taxon>Bacillati</taxon>
        <taxon>Actinomycetota</taxon>
        <taxon>Actinomycetes</taxon>
        <taxon>Mycobacteriales</taxon>
        <taxon>Mycobacteriaceae</taxon>
        <taxon>Mycolicibacterium</taxon>
    </lineage>
</organism>
<comment type="subcellular location">
    <subcellularLocation>
        <location evidence="1 8">Secreted</location>
    </subcellularLocation>
</comment>
<dbReference type="PANTHER" id="PTHR33630">
    <property type="entry name" value="CUTINASE RV1984C-RELATED-RELATED"/>
    <property type="match status" value="1"/>
</dbReference>
<sequence length="225" mass="22894">MFALLAGPAPASAQPPPCTDVEVVFARGTNEPFGVGAPGQSFVDALRWHLGMRSLAVYPVNYAASGDFASPDFQRTVVDGARDAAVHIQNTAAACPATRIVLGGYSQGAVVADFVASGTAPQGLPPEAVPAPLPPEVGEHIAAVVYFGKPTDQVLRKYGATAVPLSEPLAAKSLNLCVPGDPICSPGADGHLHGLYVANGLTHQGAAFAAGRLTPPPPPLPPPPM</sequence>
<dbReference type="Proteomes" id="UP001140293">
    <property type="component" value="Unassembled WGS sequence"/>
</dbReference>
<dbReference type="AlphaFoldDB" id="A0A9X2Y737"/>
<evidence type="ECO:0000256" key="8">
    <source>
        <dbReference type="RuleBase" id="RU361263"/>
    </source>
</evidence>
<keyword evidence="10" id="KW-1185">Reference proteome</keyword>
<evidence type="ECO:0000313" key="10">
    <source>
        <dbReference type="Proteomes" id="UP001140293"/>
    </source>
</evidence>
<name>A0A9X2Y737_9MYCO</name>
<gene>
    <name evidence="9" type="ORF">H7I41_04320</name>
</gene>
<dbReference type="InterPro" id="IPR029058">
    <property type="entry name" value="AB_hydrolase_fold"/>
</dbReference>
<reference evidence="9" key="1">
    <citation type="submission" date="2020-07" db="EMBL/GenBank/DDBJ databases">
        <authorList>
            <person name="Pettersson B.M.F."/>
            <person name="Behra P.R.K."/>
            <person name="Ramesh M."/>
            <person name="Das S."/>
            <person name="Dasgupta S."/>
            <person name="Kirsebom L.A."/>
        </authorList>
    </citation>
    <scope>NUCLEOTIDE SEQUENCE</scope>
    <source>
        <strain evidence="9">DSM 44615</strain>
    </source>
</reference>
<reference evidence="9" key="2">
    <citation type="journal article" date="2022" name="BMC Genomics">
        <title>Comparative genome analysis of mycobacteria focusing on tRNA and non-coding RNA.</title>
        <authorList>
            <person name="Behra P.R.K."/>
            <person name="Pettersson B.M.F."/>
            <person name="Ramesh M."/>
            <person name="Das S."/>
            <person name="Dasgupta S."/>
            <person name="Kirsebom L.A."/>
        </authorList>
    </citation>
    <scope>NUCLEOTIDE SEQUENCE</scope>
    <source>
        <strain evidence="9">DSM 44615</strain>
    </source>
</reference>
<evidence type="ECO:0000313" key="9">
    <source>
        <dbReference type="EMBL" id="MCV7169148.1"/>
    </source>
</evidence>
<dbReference type="PROSITE" id="PS00155">
    <property type="entry name" value="CUTINASE_1"/>
    <property type="match status" value="1"/>
</dbReference>